<dbReference type="HOGENOM" id="CLU_007200_0_0_1"/>
<dbReference type="Pfam" id="PF00018">
    <property type="entry name" value="SH3_1"/>
    <property type="match status" value="1"/>
</dbReference>
<feature type="compositionally biased region" description="Basic and acidic residues" evidence="5">
    <location>
        <begin position="426"/>
        <end position="435"/>
    </location>
</feature>
<evidence type="ECO:0008006" key="10">
    <source>
        <dbReference type="Google" id="ProtNLM"/>
    </source>
</evidence>
<evidence type="ECO:0000259" key="6">
    <source>
        <dbReference type="PROSITE" id="PS50002"/>
    </source>
</evidence>
<dbReference type="EMBL" id="KN831993">
    <property type="protein sequence ID" value="KIO00856.1"/>
    <property type="molecule type" value="Genomic_DNA"/>
</dbReference>
<feature type="domain" description="SH3" evidence="6">
    <location>
        <begin position="1161"/>
        <end position="1220"/>
    </location>
</feature>
<evidence type="ECO:0000256" key="4">
    <source>
        <dbReference type="SAM" id="Coils"/>
    </source>
</evidence>
<feature type="region of interest" description="Disordered" evidence="5">
    <location>
        <begin position="1"/>
        <end position="127"/>
    </location>
</feature>
<dbReference type="Gene3D" id="2.30.30.40">
    <property type="entry name" value="SH3 Domains"/>
    <property type="match status" value="2"/>
</dbReference>
<dbReference type="PROSITE" id="PS50002">
    <property type="entry name" value="SH3"/>
    <property type="match status" value="1"/>
</dbReference>
<feature type="compositionally biased region" description="Low complexity" evidence="5">
    <location>
        <begin position="115"/>
        <end position="127"/>
    </location>
</feature>
<feature type="compositionally biased region" description="Low complexity" evidence="5">
    <location>
        <begin position="627"/>
        <end position="648"/>
    </location>
</feature>
<reference evidence="9" key="2">
    <citation type="submission" date="2015-01" db="EMBL/GenBank/DDBJ databases">
        <title>Evolutionary Origins and Diversification of the Mycorrhizal Mutualists.</title>
        <authorList>
            <consortium name="DOE Joint Genome Institute"/>
            <consortium name="Mycorrhizal Genomics Consortium"/>
            <person name="Kohler A."/>
            <person name="Kuo A."/>
            <person name="Nagy L.G."/>
            <person name="Floudas D."/>
            <person name="Copeland A."/>
            <person name="Barry K.W."/>
            <person name="Cichocki N."/>
            <person name="Veneault-Fourrey C."/>
            <person name="LaButti K."/>
            <person name="Lindquist E.A."/>
            <person name="Lipzen A."/>
            <person name="Lundell T."/>
            <person name="Morin E."/>
            <person name="Murat C."/>
            <person name="Riley R."/>
            <person name="Ohm R."/>
            <person name="Sun H."/>
            <person name="Tunlid A."/>
            <person name="Henrissat B."/>
            <person name="Grigoriev I.V."/>
            <person name="Hibbett D.S."/>
            <person name="Martin F."/>
        </authorList>
    </citation>
    <scope>NUCLEOTIDE SEQUENCE [LARGE SCALE GENOMIC DNA]</scope>
    <source>
        <strain evidence="9">Marx 270</strain>
    </source>
</reference>
<dbReference type="InterPro" id="IPR003124">
    <property type="entry name" value="WH2_dom"/>
</dbReference>
<feature type="region of interest" description="Disordered" evidence="5">
    <location>
        <begin position="987"/>
        <end position="1044"/>
    </location>
</feature>
<dbReference type="InterPro" id="IPR011992">
    <property type="entry name" value="EF-hand-dom_pair"/>
</dbReference>
<dbReference type="InterPro" id="IPR036028">
    <property type="entry name" value="SH3-like_dom_sf"/>
</dbReference>
<evidence type="ECO:0000256" key="1">
    <source>
        <dbReference type="ARBA" id="ARBA00022443"/>
    </source>
</evidence>
<organism evidence="8 9">
    <name type="scientific">Pisolithus tinctorius Marx 270</name>
    <dbReference type="NCBI Taxonomy" id="870435"/>
    <lineage>
        <taxon>Eukaryota</taxon>
        <taxon>Fungi</taxon>
        <taxon>Dikarya</taxon>
        <taxon>Basidiomycota</taxon>
        <taxon>Agaricomycotina</taxon>
        <taxon>Agaricomycetes</taxon>
        <taxon>Agaricomycetidae</taxon>
        <taxon>Boletales</taxon>
        <taxon>Sclerodermatineae</taxon>
        <taxon>Pisolithaceae</taxon>
        <taxon>Pisolithus</taxon>
    </lineage>
</organism>
<evidence type="ECO:0000256" key="2">
    <source>
        <dbReference type="ARBA" id="ARBA00022999"/>
    </source>
</evidence>
<dbReference type="FunCoup" id="A0A0C3P015">
    <property type="interactions" value="27"/>
</dbReference>
<evidence type="ECO:0000256" key="3">
    <source>
        <dbReference type="PROSITE-ProRule" id="PRU00192"/>
    </source>
</evidence>
<evidence type="ECO:0000259" key="7">
    <source>
        <dbReference type="PROSITE" id="PS51082"/>
    </source>
</evidence>
<dbReference type="Pfam" id="PF02205">
    <property type="entry name" value="WH2"/>
    <property type="match status" value="1"/>
</dbReference>
<protein>
    <recommendedName>
        <fullName evidence="10">Actin cytoskeleton-regulatory complex protein PAN1</fullName>
    </recommendedName>
</protein>
<dbReference type="SUPFAM" id="SSF50044">
    <property type="entry name" value="SH3-domain"/>
    <property type="match status" value="2"/>
</dbReference>
<dbReference type="InParanoid" id="A0A0C3P015"/>
<dbReference type="GO" id="GO:0003779">
    <property type="term" value="F:actin binding"/>
    <property type="evidence" value="ECO:0007669"/>
    <property type="project" value="InterPro"/>
</dbReference>
<feature type="compositionally biased region" description="Acidic residues" evidence="5">
    <location>
        <begin position="867"/>
        <end position="886"/>
    </location>
</feature>
<dbReference type="PANTHER" id="PTHR46037">
    <property type="entry name" value="PROTEIN ENHANCER OF SEVENLESS 2B"/>
    <property type="match status" value="1"/>
</dbReference>
<feature type="region of interest" description="Disordered" evidence="5">
    <location>
        <begin position="260"/>
        <end position="291"/>
    </location>
</feature>
<feature type="coiled-coil region" evidence="4">
    <location>
        <begin position="705"/>
        <end position="732"/>
    </location>
</feature>
<feature type="region of interest" description="Disordered" evidence="5">
    <location>
        <begin position="766"/>
        <end position="964"/>
    </location>
</feature>
<keyword evidence="1 3" id="KW-0728">SH3 domain</keyword>
<dbReference type="SUPFAM" id="SSF47473">
    <property type="entry name" value="EF-hand"/>
    <property type="match status" value="1"/>
</dbReference>
<dbReference type="Pfam" id="PF14604">
    <property type="entry name" value="SH3_9"/>
    <property type="match status" value="1"/>
</dbReference>
<feature type="compositionally biased region" description="Basic and acidic residues" evidence="5">
    <location>
        <begin position="577"/>
        <end position="600"/>
    </location>
</feature>
<feature type="compositionally biased region" description="Low complexity" evidence="5">
    <location>
        <begin position="493"/>
        <end position="529"/>
    </location>
</feature>
<feature type="domain" description="WH2" evidence="7">
    <location>
        <begin position="965"/>
        <end position="982"/>
    </location>
</feature>
<evidence type="ECO:0000313" key="9">
    <source>
        <dbReference type="Proteomes" id="UP000054217"/>
    </source>
</evidence>
<feature type="compositionally biased region" description="Low complexity" evidence="5">
    <location>
        <begin position="792"/>
        <end position="801"/>
    </location>
</feature>
<gene>
    <name evidence="8" type="ORF">M404DRAFT_29251</name>
</gene>
<dbReference type="CDD" id="cd00174">
    <property type="entry name" value="SH3"/>
    <property type="match status" value="2"/>
</dbReference>
<dbReference type="SMART" id="SM00027">
    <property type="entry name" value="EH"/>
    <property type="match status" value="1"/>
</dbReference>
<feature type="compositionally biased region" description="Polar residues" evidence="5">
    <location>
        <begin position="819"/>
        <end position="836"/>
    </location>
</feature>
<sequence length="1284" mass="139453">MGAGFGGITSQPTGYPGVRPPASFQSQQTGFHDAPGGPGGLLQAQPTGFSGVQTGFGQRPPPPPFPSIPNQFQQHYPPLPPPPAPLQQQSSFLNPAQSRARTSTPHATDDWFRGAPQLQPAPQQQFGSLSLQQSFQQHNQQHGRGTASKVPWALSKAEKRSYGQIFRAWDAQGTGFISGQTALEEFGQSALDRNDLAKICNGYHLSQSEIPDELPPELVPPSSRDLDTSVNVLKHILKNDTRARSPSALDTPISRLKERSLTSSSTTLTQQGGRQDFTVYRHEDVPPPGGFYQSSVRHIDRNAVRSRSDEANPAATDIASLKRQLLIHKRCSTTTFLRNASRISSTETLRICATVSSAFRRNLEYVSRGTRTTTKDEERRRIERELMRLMHEDVPELERKVEEREARREREKRKWANERDKRNERFGRFTGEEGSRYSPAAESRYGTEDDRPYSRSGSRYERDERDYYDRDGKKSYRSEEGDRQLDRESTVDTRSATRSPPTATPAVPSASRVSSPPRAASAPSRSSAPQLKNMTPEQRKAYIQAQAKRRLEERMQALGVSSPAPTSAVSPTLDSSVEDRLEREKPDVEEKAGEAERQAEEWEQGSTPTPAPTTTAPAPLPRPVPVSTPMASVSRPTPTPTTPVAKAAPPAPKPRAPAPSPSRKGISPRMPAAVATPALPVQASVPAPAPPAPAEPEEDLEYVALKAREAALRKKREEREALLRKLEGEEKINEEPYQQRRNQFLAAKAAASPAVGAVSIVSIQPTPEVEAEETAFSPPPPLPPPPAPPASTPAAAADKPSNNPFNRLKKDAHAPAPETTPSPVNVGNSNPFFRSQTAPPPSAPTPPKSPGVPPPVKTTYHTVPSGSDDDWDEVVEKEDDDSSDEELATRDTRVGLAQQLFGSLLPARPQSAGPAPQSIGSPVSPTFPPPAASPAPVAPPPPPAPAVPAPSKSPGPVAPSAAPGDRSALLSAIQGGAVLRKTVTNDRSAAATAGRIIGDNTPPAHINATPRPPSPSSPPALPVTEVSEPPQVEPTPSSKHRPKESVDWYNGLAADHAGQATLDRLPETIEEEEYAGDVPAIRVSEHVPDGSSDPMADVDESTSLRVRSLYAYEAQRSEDLSFGENIVIEAHPSKSGGDWWYGTTANDGRSGFFPQTYVQVLEPVQATALYSYEGSGPDELSFNEGDVLTIVDRVESDWWRAERDGVVYAVPAASSYLLVRWDGYRLKYFFLSLSLSLVSRMLLASYLVLRAIDLILFFPEFQNTNFNTDRNSTFLTCGPLLLRL</sequence>
<dbReference type="Proteomes" id="UP000054217">
    <property type="component" value="Unassembled WGS sequence"/>
</dbReference>
<name>A0A0C3P015_PISTI</name>
<dbReference type="PRINTS" id="PR00499">
    <property type="entry name" value="P67PHOX"/>
</dbReference>
<proteinExistence type="predicted"/>
<dbReference type="SMART" id="SM00326">
    <property type="entry name" value="SH3"/>
    <property type="match status" value="2"/>
</dbReference>
<dbReference type="OrthoDB" id="1716625at2759"/>
<feature type="compositionally biased region" description="Pro residues" evidence="5">
    <location>
        <begin position="649"/>
        <end position="660"/>
    </location>
</feature>
<dbReference type="InterPro" id="IPR001452">
    <property type="entry name" value="SH3_domain"/>
</dbReference>
<keyword evidence="4" id="KW-0175">Coiled coil</keyword>
<feature type="compositionally biased region" description="Low complexity" evidence="5">
    <location>
        <begin position="560"/>
        <end position="572"/>
    </location>
</feature>
<keyword evidence="9" id="KW-1185">Reference proteome</keyword>
<feature type="compositionally biased region" description="Low complexity" evidence="5">
    <location>
        <begin position="606"/>
        <end position="617"/>
    </location>
</feature>
<feature type="compositionally biased region" description="Pro residues" evidence="5">
    <location>
        <begin position="838"/>
        <end position="856"/>
    </location>
</feature>
<dbReference type="InterPro" id="IPR043539">
    <property type="entry name" value="Grb2-like"/>
</dbReference>
<dbReference type="SMART" id="SM00246">
    <property type="entry name" value="WH2"/>
    <property type="match status" value="1"/>
</dbReference>
<dbReference type="PRINTS" id="PR00452">
    <property type="entry name" value="SH3DOMAIN"/>
</dbReference>
<keyword evidence="2" id="KW-0727">SH2 domain</keyword>
<dbReference type="STRING" id="870435.A0A0C3P015"/>
<dbReference type="Gene3D" id="1.10.238.10">
    <property type="entry name" value="EF-hand"/>
    <property type="match status" value="1"/>
</dbReference>
<dbReference type="PROSITE" id="PS51082">
    <property type="entry name" value="WH2"/>
    <property type="match status" value="1"/>
</dbReference>
<feature type="compositionally biased region" description="Basic and acidic residues" evidence="5">
    <location>
        <begin position="445"/>
        <end position="491"/>
    </location>
</feature>
<evidence type="ECO:0000256" key="5">
    <source>
        <dbReference type="SAM" id="MobiDB-lite"/>
    </source>
</evidence>
<dbReference type="InterPro" id="IPR000261">
    <property type="entry name" value="EH_dom"/>
</dbReference>
<feature type="compositionally biased region" description="Polar residues" evidence="5">
    <location>
        <begin position="90"/>
        <end position="106"/>
    </location>
</feature>
<feature type="region of interest" description="Disordered" evidence="5">
    <location>
        <begin position="399"/>
        <end position="418"/>
    </location>
</feature>
<evidence type="ECO:0000313" key="8">
    <source>
        <dbReference type="EMBL" id="KIO00856.1"/>
    </source>
</evidence>
<feature type="compositionally biased region" description="Pro residues" evidence="5">
    <location>
        <begin position="777"/>
        <end position="791"/>
    </location>
</feature>
<feature type="region of interest" description="Disordered" evidence="5">
    <location>
        <begin position="426"/>
        <end position="671"/>
    </location>
</feature>
<reference evidence="8 9" key="1">
    <citation type="submission" date="2014-04" db="EMBL/GenBank/DDBJ databases">
        <authorList>
            <consortium name="DOE Joint Genome Institute"/>
            <person name="Kuo A."/>
            <person name="Kohler A."/>
            <person name="Costa M.D."/>
            <person name="Nagy L.G."/>
            <person name="Floudas D."/>
            <person name="Copeland A."/>
            <person name="Barry K.W."/>
            <person name="Cichocki N."/>
            <person name="Veneault-Fourrey C."/>
            <person name="LaButti K."/>
            <person name="Lindquist E.A."/>
            <person name="Lipzen A."/>
            <person name="Lundell T."/>
            <person name="Morin E."/>
            <person name="Murat C."/>
            <person name="Sun H."/>
            <person name="Tunlid A."/>
            <person name="Henrissat B."/>
            <person name="Grigoriev I.V."/>
            <person name="Hibbett D.S."/>
            <person name="Martin F."/>
            <person name="Nordberg H.P."/>
            <person name="Cantor M.N."/>
            <person name="Hua S.X."/>
        </authorList>
    </citation>
    <scope>NUCLEOTIDE SEQUENCE [LARGE SCALE GENOMIC DNA]</scope>
    <source>
        <strain evidence="8 9">Marx 270</strain>
    </source>
</reference>
<accession>A0A0C3P015</accession>
<feature type="compositionally biased region" description="Pro residues" evidence="5">
    <location>
        <begin position="1010"/>
        <end position="1021"/>
    </location>
</feature>
<feature type="compositionally biased region" description="Pro residues" evidence="5">
    <location>
        <begin position="925"/>
        <end position="957"/>
    </location>
</feature>